<dbReference type="PROSITE" id="PS50103">
    <property type="entry name" value="ZF_C3H1"/>
    <property type="match status" value="2"/>
</dbReference>
<feature type="zinc finger region" description="C3H1-type" evidence="5">
    <location>
        <begin position="6"/>
        <end position="33"/>
    </location>
</feature>
<dbReference type="GO" id="GO:0000398">
    <property type="term" value="P:mRNA splicing, via spliceosome"/>
    <property type="evidence" value="ECO:0007669"/>
    <property type="project" value="TreeGrafter"/>
</dbReference>
<evidence type="ECO:0000256" key="3">
    <source>
        <dbReference type="ARBA" id="ARBA00022771"/>
    </source>
</evidence>
<reference evidence="9" key="1">
    <citation type="submission" date="2021-01" db="UniProtKB">
        <authorList>
            <consortium name="EnsemblPlants"/>
        </authorList>
    </citation>
    <scope>IDENTIFICATION</scope>
</reference>
<dbReference type="OMA" id="AGHICAN"/>
<dbReference type="EnsemblPlants" id="Kaladp0008s0826.1.v1.1">
    <property type="protein sequence ID" value="Kaladp0008s0826.1.v1.1"/>
    <property type="gene ID" value="Kaladp0008s0826.v1.1"/>
</dbReference>
<dbReference type="PROSITE" id="PS50882">
    <property type="entry name" value="YTH"/>
    <property type="match status" value="1"/>
</dbReference>
<evidence type="ECO:0000256" key="2">
    <source>
        <dbReference type="ARBA" id="ARBA00022737"/>
    </source>
</evidence>
<dbReference type="SMR" id="A0A7N0RE21"/>
<keyword evidence="3 5" id="KW-0863">Zinc-finger</keyword>
<feature type="compositionally biased region" description="Polar residues" evidence="6">
    <location>
        <begin position="127"/>
        <end position="163"/>
    </location>
</feature>
<dbReference type="GO" id="GO:0003729">
    <property type="term" value="F:mRNA binding"/>
    <property type="evidence" value="ECO:0007669"/>
    <property type="project" value="TreeGrafter"/>
</dbReference>
<feature type="domain" description="C3H1-type" evidence="7">
    <location>
        <begin position="60"/>
        <end position="87"/>
    </location>
</feature>
<sequence length="507" mass="56856">MPSHQSFRQIVCRHWLQGLCMKGDACGFLHQYDKLRMPVCRFFRLYGECREQNCVFKHTTEDIKECNMYKLGFCPNGPDCRYRHEKLPEPPPSAEEVLQKIQQFNYANSNKIFQHHSYSHPQQQDKFQFAQGPNNNNQGSLAKPSPQASQVQVDNGTANQTKRTAIPLPQGASRYFIVKSCNRENLELSALQGVWATHKSNEPKLNEAFDSVENVILIFSVNRTGHFQGCAMMTSKIGGFVGGGNWKFAHGTAPYGRNFSIKWLKLCELSFHKTHHLRNPYNENLPMKITRDCQKLEPSVGEQLTSLLYQEPDSELMAISVTAESKREEEKSKGVSPANSSQKPDIVTFEDSEEEEEKEEESEEEDEGLRGRGAMWPPQIACGARPFMGMSGFGAGDPFGMVSRGYLSYGPRFSGHFCSPALDMMFQGSPQPGMMMGPGRGPFMDQGRPGRNRVGGSPPPPSQNTNWTNKKEQRGRGGDRNERFSYGTDPSKGLETDHSSGGPEEEG</sequence>
<keyword evidence="10" id="KW-1185">Reference proteome</keyword>
<feature type="region of interest" description="Disordered" evidence="6">
    <location>
        <begin position="127"/>
        <end position="164"/>
    </location>
</feature>
<dbReference type="PANTHER" id="PTHR12357">
    <property type="entry name" value="YTH YT521-B HOMOLOGY DOMAIN-CONTAINING"/>
    <property type="match status" value="1"/>
</dbReference>
<dbReference type="InterPro" id="IPR000571">
    <property type="entry name" value="Znf_CCCH"/>
</dbReference>
<dbReference type="FunFam" id="4.10.1000.10:FF:000017">
    <property type="entry name" value="Cleavage and polyadenylation specificity factor 30 kDa subunit"/>
    <property type="match status" value="1"/>
</dbReference>
<proteinExistence type="predicted"/>
<dbReference type="GO" id="GO:0048024">
    <property type="term" value="P:regulation of mRNA splicing, via spliceosome"/>
    <property type="evidence" value="ECO:0007669"/>
    <property type="project" value="TreeGrafter"/>
</dbReference>
<keyword evidence="2" id="KW-0677">Repeat</keyword>
<evidence type="ECO:0000259" key="7">
    <source>
        <dbReference type="PROSITE" id="PS50103"/>
    </source>
</evidence>
<dbReference type="Gene3D" id="3.10.590.10">
    <property type="entry name" value="ph1033 like domains"/>
    <property type="match status" value="1"/>
</dbReference>
<dbReference type="CDD" id="cd21134">
    <property type="entry name" value="YTH"/>
    <property type="match status" value="1"/>
</dbReference>
<feature type="compositionally biased region" description="Acidic residues" evidence="6">
    <location>
        <begin position="348"/>
        <end position="367"/>
    </location>
</feature>
<dbReference type="PANTHER" id="PTHR12357:SF119">
    <property type="entry name" value="30-KDA CLEAVAGE AND POLYADENYLATION SPECIFICITY FACTOR 30"/>
    <property type="match status" value="1"/>
</dbReference>
<feature type="compositionally biased region" description="Low complexity" evidence="6">
    <location>
        <begin position="434"/>
        <end position="444"/>
    </location>
</feature>
<dbReference type="Gramene" id="Kaladp0008s0826.1.v1.1">
    <property type="protein sequence ID" value="Kaladp0008s0826.1.v1.1"/>
    <property type="gene ID" value="Kaladp0008s0826.v1.1"/>
</dbReference>
<keyword evidence="4 5" id="KW-0862">Zinc</keyword>
<evidence type="ECO:0000256" key="1">
    <source>
        <dbReference type="ARBA" id="ARBA00022723"/>
    </source>
</evidence>
<evidence type="ECO:0000256" key="5">
    <source>
        <dbReference type="PROSITE-ProRule" id="PRU00723"/>
    </source>
</evidence>
<feature type="region of interest" description="Disordered" evidence="6">
    <location>
        <begin position="434"/>
        <end position="507"/>
    </location>
</feature>
<feature type="domain" description="C3H1-type" evidence="7">
    <location>
        <begin position="6"/>
        <end position="33"/>
    </location>
</feature>
<dbReference type="InterPro" id="IPR045168">
    <property type="entry name" value="YTH_prot"/>
</dbReference>
<evidence type="ECO:0000259" key="8">
    <source>
        <dbReference type="PROSITE" id="PS50882"/>
    </source>
</evidence>
<accession>A0A7N0RE21</accession>
<feature type="zinc finger region" description="C3H1-type" evidence="5">
    <location>
        <begin position="60"/>
        <end position="87"/>
    </location>
</feature>
<feature type="compositionally biased region" description="Basic and acidic residues" evidence="6">
    <location>
        <begin position="469"/>
        <end position="483"/>
    </location>
</feature>
<dbReference type="SMART" id="SM00356">
    <property type="entry name" value="ZnF_C3H1"/>
    <property type="match status" value="3"/>
</dbReference>
<evidence type="ECO:0000256" key="4">
    <source>
        <dbReference type="ARBA" id="ARBA00022833"/>
    </source>
</evidence>
<dbReference type="GO" id="GO:0008270">
    <property type="term" value="F:zinc ion binding"/>
    <property type="evidence" value="ECO:0007669"/>
    <property type="project" value="UniProtKB-KW"/>
</dbReference>
<dbReference type="Gene3D" id="4.10.1000.10">
    <property type="entry name" value="Zinc finger, CCCH-type"/>
    <property type="match status" value="1"/>
</dbReference>
<dbReference type="Proteomes" id="UP000594263">
    <property type="component" value="Unplaced"/>
</dbReference>
<feature type="region of interest" description="Disordered" evidence="6">
    <location>
        <begin position="323"/>
        <end position="377"/>
    </location>
</feature>
<dbReference type="GO" id="GO:0005654">
    <property type="term" value="C:nucleoplasm"/>
    <property type="evidence" value="ECO:0007669"/>
    <property type="project" value="TreeGrafter"/>
</dbReference>
<dbReference type="AlphaFoldDB" id="A0A7N0RE21"/>
<evidence type="ECO:0000256" key="6">
    <source>
        <dbReference type="SAM" id="MobiDB-lite"/>
    </source>
</evidence>
<feature type="compositionally biased region" description="Basic and acidic residues" evidence="6">
    <location>
        <begin position="324"/>
        <end position="333"/>
    </location>
</feature>
<protein>
    <submittedName>
        <fullName evidence="9">Uncharacterized protein</fullName>
    </submittedName>
</protein>
<dbReference type="GO" id="GO:1990247">
    <property type="term" value="F:N6-methyladenosine-containing RNA reader activity"/>
    <property type="evidence" value="ECO:0007669"/>
    <property type="project" value="TreeGrafter"/>
</dbReference>
<evidence type="ECO:0000313" key="9">
    <source>
        <dbReference type="EnsemblPlants" id="Kaladp0008s0826.1.v1.1"/>
    </source>
</evidence>
<organism evidence="9 10">
    <name type="scientific">Kalanchoe fedtschenkoi</name>
    <name type="common">Lavender scallops</name>
    <name type="synonym">South American air plant</name>
    <dbReference type="NCBI Taxonomy" id="63787"/>
    <lineage>
        <taxon>Eukaryota</taxon>
        <taxon>Viridiplantae</taxon>
        <taxon>Streptophyta</taxon>
        <taxon>Embryophyta</taxon>
        <taxon>Tracheophyta</taxon>
        <taxon>Spermatophyta</taxon>
        <taxon>Magnoliopsida</taxon>
        <taxon>eudicotyledons</taxon>
        <taxon>Gunneridae</taxon>
        <taxon>Pentapetalae</taxon>
        <taxon>Saxifragales</taxon>
        <taxon>Crassulaceae</taxon>
        <taxon>Kalanchoe</taxon>
    </lineage>
</organism>
<name>A0A7N0RE21_KALFE</name>
<dbReference type="InterPro" id="IPR007275">
    <property type="entry name" value="YTH_domain"/>
</dbReference>
<dbReference type="InterPro" id="IPR036855">
    <property type="entry name" value="Znf_CCCH_sf"/>
</dbReference>
<feature type="domain" description="YTH" evidence="8">
    <location>
        <begin position="173"/>
        <end position="308"/>
    </location>
</feature>
<dbReference type="SUPFAM" id="SSF90229">
    <property type="entry name" value="CCCH zinc finger"/>
    <property type="match status" value="1"/>
</dbReference>
<dbReference type="Pfam" id="PF04146">
    <property type="entry name" value="YTH"/>
    <property type="match status" value="1"/>
</dbReference>
<keyword evidence="1 5" id="KW-0479">Metal-binding</keyword>
<evidence type="ECO:0000313" key="10">
    <source>
        <dbReference type="Proteomes" id="UP000594263"/>
    </source>
</evidence>